<dbReference type="RefSeq" id="WP_350780364.1">
    <property type="nucleotide sequence ID" value="NZ_JBEPEK010000072.1"/>
</dbReference>
<evidence type="ECO:0000256" key="1">
    <source>
        <dbReference type="ARBA" id="ARBA00008857"/>
    </source>
</evidence>
<dbReference type="SUPFAM" id="SSF47823">
    <property type="entry name" value="lambda integrase-like, N-terminal domain"/>
    <property type="match status" value="1"/>
</dbReference>
<accession>A0ABV1WUD1</accession>
<dbReference type="Gene3D" id="1.10.150.130">
    <property type="match status" value="1"/>
</dbReference>
<dbReference type="Gene3D" id="1.10.443.10">
    <property type="entry name" value="Intergrase catalytic core"/>
    <property type="match status" value="1"/>
</dbReference>
<proteinExistence type="inferred from homology"/>
<feature type="domain" description="Core-binding (CB)" evidence="7">
    <location>
        <begin position="54"/>
        <end position="140"/>
    </location>
</feature>
<evidence type="ECO:0000259" key="6">
    <source>
        <dbReference type="PROSITE" id="PS51898"/>
    </source>
</evidence>
<evidence type="ECO:0000256" key="3">
    <source>
        <dbReference type="ARBA" id="ARBA00023125"/>
    </source>
</evidence>
<dbReference type="Pfam" id="PF02899">
    <property type="entry name" value="Phage_int_SAM_1"/>
    <property type="match status" value="1"/>
</dbReference>
<evidence type="ECO:0000259" key="7">
    <source>
        <dbReference type="PROSITE" id="PS51900"/>
    </source>
</evidence>
<dbReference type="EMBL" id="JBEPEK010000072">
    <property type="protein sequence ID" value="MER7180377.1"/>
    <property type="molecule type" value="Genomic_DNA"/>
</dbReference>
<keyword evidence="3 5" id="KW-0238">DNA-binding</keyword>
<dbReference type="Pfam" id="PF00589">
    <property type="entry name" value="Phage_integrase"/>
    <property type="match status" value="1"/>
</dbReference>
<organism evidence="8 9">
    <name type="scientific">Streptomyces hyaluromycini</name>
    <dbReference type="NCBI Taxonomy" id="1377993"/>
    <lineage>
        <taxon>Bacteria</taxon>
        <taxon>Bacillati</taxon>
        <taxon>Actinomycetota</taxon>
        <taxon>Actinomycetes</taxon>
        <taxon>Kitasatosporales</taxon>
        <taxon>Streptomycetaceae</taxon>
        <taxon>Streptomyces</taxon>
    </lineage>
</organism>
<keyword evidence="4" id="KW-0233">DNA recombination</keyword>
<evidence type="ECO:0000313" key="9">
    <source>
        <dbReference type="Proteomes" id="UP001474181"/>
    </source>
</evidence>
<comment type="caution">
    <text evidence="8">The sequence shown here is derived from an EMBL/GenBank/DDBJ whole genome shotgun (WGS) entry which is preliminary data.</text>
</comment>
<dbReference type="InterPro" id="IPR011010">
    <property type="entry name" value="DNA_brk_join_enz"/>
</dbReference>
<dbReference type="PROSITE" id="PS51900">
    <property type="entry name" value="CB"/>
    <property type="match status" value="1"/>
</dbReference>
<dbReference type="InterPro" id="IPR044068">
    <property type="entry name" value="CB"/>
</dbReference>
<sequence>MLATTDSTVELRTTNFDQAGGVPGLVVSPRSVLDRAGVIAGQPFILNADGSYDLDLNRFLRELDSWGVPAKNSIEGYSRDVMLFCRFLHESRGGKSIWECDGADLRAYKRVRLHSGPGSVSVGTWNRGIAALDKWVAWATYEGLLTRVPFRYVDKTVMTPEGPRMVTVNSEYVADPEDEPARFVSFEDYLLWRDVGLRGELPEGGRDRRWRGRNGERNAMFADVVVHTGMRLGEASCLLVPEVPPLVVGRRVIGDVHLSKAVTKRSKARTVFMTLRTLRSLHHYIEIERDELVTRQLAAGGCAQAEDVVLVRRASRHALTVDGGRGWSYSKIEPEDRRRLVLVDSEGSPGAPLWLWLGEDGRPLHASAWQSAFRRANERCAKFGIDIEIHPHTLRHVYAVHMLGLLLRQTIRALGKREDRRLTSAELRRLLIGNPMRKLQQLLGHARESTVYAYLDVLDEAQEIVLSAMAEWDAQAAVLDRIEVAA</sequence>
<dbReference type="Proteomes" id="UP001474181">
    <property type="component" value="Unassembled WGS sequence"/>
</dbReference>
<dbReference type="InterPro" id="IPR004107">
    <property type="entry name" value="Integrase_SAM-like_N"/>
</dbReference>
<comment type="similarity">
    <text evidence="1">Belongs to the 'phage' integrase family.</text>
</comment>
<name>A0ABV1WUD1_9ACTN</name>
<evidence type="ECO:0000313" key="8">
    <source>
        <dbReference type="EMBL" id="MER7180377.1"/>
    </source>
</evidence>
<keyword evidence="2" id="KW-0229">DNA integration</keyword>
<dbReference type="SUPFAM" id="SSF56349">
    <property type="entry name" value="DNA breaking-rejoining enzymes"/>
    <property type="match status" value="1"/>
</dbReference>
<feature type="domain" description="Tyr recombinase" evidence="6">
    <location>
        <begin position="185"/>
        <end position="467"/>
    </location>
</feature>
<evidence type="ECO:0000256" key="2">
    <source>
        <dbReference type="ARBA" id="ARBA00022908"/>
    </source>
</evidence>
<evidence type="ECO:0000256" key="4">
    <source>
        <dbReference type="ARBA" id="ARBA00023172"/>
    </source>
</evidence>
<dbReference type="InterPro" id="IPR010998">
    <property type="entry name" value="Integrase_recombinase_N"/>
</dbReference>
<evidence type="ECO:0000256" key="5">
    <source>
        <dbReference type="PROSITE-ProRule" id="PRU01248"/>
    </source>
</evidence>
<dbReference type="InterPro" id="IPR050090">
    <property type="entry name" value="Tyrosine_recombinase_XerCD"/>
</dbReference>
<reference evidence="8 9" key="1">
    <citation type="submission" date="2024-06" db="EMBL/GenBank/DDBJ databases">
        <title>The Natural Products Discovery Center: Release of the First 8490 Sequenced Strains for Exploring Actinobacteria Biosynthetic Diversity.</title>
        <authorList>
            <person name="Kalkreuter E."/>
            <person name="Kautsar S.A."/>
            <person name="Yang D."/>
            <person name="Bader C.D."/>
            <person name="Teijaro C.N."/>
            <person name="Fluegel L."/>
            <person name="Davis C.M."/>
            <person name="Simpson J.R."/>
            <person name="Lauterbach L."/>
            <person name="Steele A.D."/>
            <person name="Gui C."/>
            <person name="Meng S."/>
            <person name="Li G."/>
            <person name="Viehrig K."/>
            <person name="Ye F."/>
            <person name="Su P."/>
            <person name="Kiefer A.F."/>
            <person name="Nichols A."/>
            <person name="Cepeda A.J."/>
            <person name="Yan W."/>
            <person name="Fan B."/>
            <person name="Jiang Y."/>
            <person name="Adhikari A."/>
            <person name="Zheng C.-J."/>
            <person name="Schuster L."/>
            <person name="Cowan T.M."/>
            <person name="Smanski M.J."/>
            <person name="Chevrette M.G."/>
            <person name="De Carvalho L.P.S."/>
            <person name="Shen B."/>
        </authorList>
    </citation>
    <scope>NUCLEOTIDE SEQUENCE [LARGE SCALE GENOMIC DNA]</scope>
    <source>
        <strain evidence="8 9">NPDC000234</strain>
    </source>
</reference>
<dbReference type="PANTHER" id="PTHR30349:SF64">
    <property type="entry name" value="PROPHAGE INTEGRASE INTD-RELATED"/>
    <property type="match status" value="1"/>
</dbReference>
<gene>
    <name evidence="8" type="ORF">ABT404_13015</name>
</gene>
<dbReference type="InterPro" id="IPR013762">
    <property type="entry name" value="Integrase-like_cat_sf"/>
</dbReference>
<dbReference type="PANTHER" id="PTHR30349">
    <property type="entry name" value="PHAGE INTEGRASE-RELATED"/>
    <property type="match status" value="1"/>
</dbReference>
<dbReference type="InterPro" id="IPR002104">
    <property type="entry name" value="Integrase_catalytic"/>
</dbReference>
<keyword evidence="9" id="KW-1185">Reference proteome</keyword>
<protein>
    <submittedName>
        <fullName evidence="8">Tyrosine-type recombinase/integrase</fullName>
    </submittedName>
</protein>
<dbReference type="PROSITE" id="PS51898">
    <property type="entry name" value="TYR_RECOMBINASE"/>
    <property type="match status" value="1"/>
</dbReference>